<dbReference type="NCBIfam" id="TIGR00278">
    <property type="entry name" value="membrane protein insertion efficiency factor YidD"/>
    <property type="match status" value="1"/>
</dbReference>
<dbReference type="HAMAP" id="MF_00386">
    <property type="entry name" value="UPF0161_YidD"/>
    <property type="match status" value="1"/>
</dbReference>
<accession>A0A3N2DA49</accession>
<dbReference type="EMBL" id="RKHQ01000001">
    <property type="protein sequence ID" value="ROR96669.1"/>
    <property type="molecule type" value="Genomic_DNA"/>
</dbReference>
<dbReference type="GO" id="GO:0005886">
    <property type="term" value="C:plasma membrane"/>
    <property type="evidence" value="ECO:0007669"/>
    <property type="project" value="UniProtKB-SubCell"/>
</dbReference>
<comment type="subcellular location">
    <subcellularLocation>
        <location evidence="1">Cell membrane</location>
        <topology evidence="1">Peripheral membrane protein</topology>
        <orientation evidence="1">Cytoplasmic side</orientation>
    </subcellularLocation>
</comment>
<dbReference type="AlphaFoldDB" id="A0A3N2DA49"/>
<comment type="caution">
    <text evidence="3">The sequence shown here is derived from an EMBL/GenBank/DDBJ whole genome shotgun (WGS) entry which is preliminary data.</text>
</comment>
<dbReference type="SMART" id="SM01234">
    <property type="entry name" value="Haemolytic"/>
    <property type="match status" value="1"/>
</dbReference>
<keyword evidence="1" id="KW-1003">Cell membrane</keyword>
<name>A0A3N2DA49_9MICO</name>
<protein>
    <recommendedName>
        <fullName evidence="1">Putative membrane protein insertion efficiency factor</fullName>
    </recommendedName>
</protein>
<comment type="similarity">
    <text evidence="1">Belongs to the UPF0161 family.</text>
</comment>
<feature type="region of interest" description="Disordered" evidence="2">
    <location>
        <begin position="96"/>
        <end position="123"/>
    </location>
</feature>
<evidence type="ECO:0000256" key="1">
    <source>
        <dbReference type="HAMAP-Rule" id="MF_00386"/>
    </source>
</evidence>
<reference evidence="3 4" key="1">
    <citation type="submission" date="2018-11" db="EMBL/GenBank/DDBJ databases">
        <title>Sequencing the genomes of 1000 actinobacteria strains.</title>
        <authorList>
            <person name="Klenk H.-P."/>
        </authorList>
    </citation>
    <scope>NUCLEOTIDE SEQUENCE [LARGE SCALE GENOMIC DNA]</scope>
    <source>
        <strain evidence="3 4">DSM 13521</strain>
    </source>
</reference>
<gene>
    <name evidence="3" type="ORF">EDD28_1256</name>
</gene>
<sequence>MTGDERRPSPAAAALLGLVRGYQRTISPLFPPRCRFYPSCSHYAVDALRERGAATGTVLAAYRLLRCNPFARGGVDHVPFRGERWASWDGVVDHRSPQEKAETRAAASSFIKEEAARAGRTRH</sequence>
<keyword evidence="4" id="KW-1185">Reference proteome</keyword>
<comment type="function">
    <text evidence="1">Could be involved in insertion of integral membrane proteins into the membrane.</text>
</comment>
<evidence type="ECO:0000313" key="3">
    <source>
        <dbReference type="EMBL" id="ROR96669.1"/>
    </source>
</evidence>
<dbReference type="Pfam" id="PF01809">
    <property type="entry name" value="YidD"/>
    <property type="match status" value="1"/>
</dbReference>
<evidence type="ECO:0000256" key="2">
    <source>
        <dbReference type="SAM" id="MobiDB-lite"/>
    </source>
</evidence>
<dbReference type="RefSeq" id="WP_123738814.1">
    <property type="nucleotide sequence ID" value="NZ_CALFQU010000019.1"/>
</dbReference>
<dbReference type="InterPro" id="IPR002696">
    <property type="entry name" value="Membr_insert_effic_factor_YidD"/>
</dbReference>
<evidence type="ECO:0000313" key="4">
    <source>
        <dbReference type="Proteomes" id="UP000275356"/>
    </source>
</evidence>
<dbReference type="OrthoDB" id="9801753at2"/>
<dbReference type="Proteomes" id="UP000275356">
    <property type="component" value="Unassembled WGS sequence"/>
</dbReference>
<dbReference type="PANTHER" id="PTHR33383">
    <property type="entry name" value="MEMBRANE PROTEIN INSERTION EFFICIENCY FACTOR-RELATED"/>
    <property type="match status" value="1"/>
</dbReference>
<organism evidence="3 4">
    <name type="scientific">Salana multivorans</name>
    <dbReference type="NCBI Taxonomy" id="120377"/>
    <lineage>
        <taxon>Bacteria</taxon>
        <taxon>Bacillati</taxon>
        <taxon>Actinomycetota</taxon>
        <taxon>Actinomycetes</taxon>
        <taxon>Micrococcales</taxon>
        <taxon>Beutenbergiaceae</taxon>
        <taxon>Salana</taxon>
    </lineage>
</organism>
<keyword evidence="1" id="KW-0472">Membrane</keyword>
<proteinExistence type="inferred from homology"/>
<dbReference type="PANTHER" id="PTHR33383:SF1">
    <property type="entry name" value="MEMBRANE PROTEIN INSERTION EFFICIENCY FACTOR-RELATED"/>
    <property type="match status" value="1"/>
</dbReference>